<sequence length="157" mass="18433">MDTFKNLLFRAGFMNFGKLDRKATMEFLLINSERTLERWVSTNKPCPRAVRMLEQRINGGMSLHKDWDGFYICREGYLWTPRGKRYEPSYLNKIDFLQSSVRYHESHVKTLQQKIDHLHELVAASDTLKAIGNDLIKMSDEFALKDVVLKYGDKKRA</sequence>
<evidence type="ECO:0000313" key="1">
    <source>
        <dbReference type="EMBL" id="AQQ01257.1"/>
    </source>
</evidence>
<dbReference type="Proteomes" id="UP000188243">
    <property type="component" value="Chromosome"/>
</dbReference>
<accession>A0A1Q2H1M4</accession>
<dbReference type="RefSeq" id="WP_077537906.1">
    <property type="nucleotide sequence ID" value="NZ_CP019628.1"/>
</dbReference>
<dbReference type="AlphaFoldDB" id="A0A1Q2H1M4"/>
<proteinExistence type="predicted"/>
<evidence type="ECO:0000313" key="2">
    <source>
        <dbReference type="Proteomes" id="UP000188243"/>
    </source>
</evidence>
<organism evidence="1 2">
    <name type="scientific">Pseudoalteromonas aliena</name>
    <dbReference type="NCBI Taxonomy" id="247523"/>
    <lineage>
        <taxon>Bacteria</taxon>
        <taxon>Pseudomonadati</taxon>
        <taxon>Pseudomonadota</taxon>
        <taxon>Gammaproteobacteria</taxon>
        <taxon>Alteromonadales</taxon>
        <taxon>Pseudoalteromonadaceae</taxon>
        <taxon>Pseudoalteromonas</taxon>
    </lineage>
</organism>
<name>A0A1Q2H1M4_9GAMM</name>
<dbReference type="EMBL" id="CP019628">
    <property type="protein sequence ID" value="AQQ01257.1"/>
    <property type="molecule type" value="Genomic_DNA"/>
</dbReference>
<gene>
    <name evidence="1" type="ORF">B0W48_16665</name>
</gene>
<dbReference type="KEGG" id="paln:B0W48_16665"/>
<reference evidence="1 2" key="1">
    <citation type="submission" date="2017-02" db="EMBL/GenBank/DDBJ databases">
        <title>Complete genome sequence of the cold-active Pseudoalteromonas aliena strain EH1 isolated from Arctic seawater.</title>
        <authorList>
            <person name="Kim E."/>
            <person name="Heo E."/>
            <person name="Kim H."/>
            <person name="Kim D."/>
        </authorList>
    </citation>
    <scope>NUCLEOTIDE SEQUENCE [LARGE SCALE GENOMIC DNA]</scope>
    <source>
        <strain evidence="1 2">EH1</strain>
    </source>
</reference>
<protein>
    <submittedName>
        <fullName evidence="1">Uncharacterized protein</fullName>
    </submittedName>
</protein>